<dbReference type="Pfam" id="PF13279">
    <property type="entry name" value="4HBT_2"/>
    <property type="match status" value="1"/>
</dbReference>
<dbReference type="InterPro" id="IPR050563">
    <property type="entry name" value="4-hydroxybenzoyl-CoA_TE"/>
</dbReference>
<dbReference type="AlphaFoldDB" id="A0A833H2Z2"/>
<dbReference type="SUPFAM" id="SSF54637">
    <property type="entry name" value="Thioesterase/thiol ester dehydrase-isomerase"/>
    <property type="match status" value="1"/>
</dbReference>
<name>A0A833H2Z2_9LEPT</name>
<dbReference type="Proteomes" id="UP000460298">
    <property type="component" value="Unassembled WGS sequence"/>
</dbReference>
<dbReference type="PANTHER" id="PTHR31793">
    <property type="entry name" value="4-HYDROXYBENZOYL-COA THIOESTERASE FAMILY MEMBER"/>
    <property type="match status" value="1"/>
</dbReference>
<protein>
    <submittedName>
        <fullName evidence="1">Acyl-CoA thioesterase</fullName>
    </submittedName>
</protein>
<sequence length="175" mass="20259">MGISLKEPGFWLLLKRGVIIGEKTKTGATMEKNRSPATRFRRYPFEHKQYVAWGDMDAFSHLNNVVYVRYFENARVEFFRRLGVWSNEPGPEHGPVIVNLAMQYRKQVRYPAELSITLGVSRLKTRTFSFVCAMFDGTGECVHTAEADFMWIHFEKATPISVPDEVIRAFEAYRV</sequence>
<accession>A0A833H2Z2</accession>
<dbReference type="EMBL" id="WBUI01000005">
    <property type="protein sequence ID" value="KAB2933674.1"/>
    <property type="molecule type" value="Genomic_DNA"/>
</dbReference>
<dbReference type="Gene3D" id="3.10.129.10">
    <property type="entry name" value="Hotdog Thioesterase"/>
    <property type="match status" value="1"/>
</dbReference>
<organism evidence="1 2">
    <name type="scientific">Leptonema illini</name>
    <dbReference type="NCBI Taxonomy" id="183"/>
    <lineage>
        <taxon>Bacteria</taxon>
        <taxon>Pseudomonadati</taxon>
        <taxon>Spirochaetota</taxon>
        <taxon>Spirochaetia</taxon>
        <taxon>Leptospirales</taxon>
        <taxon>Leptospiraceae</taxon>
        <taxon>Leptonema</taxon>
    </lineage>
</organism>
<dbReference type="PANTHER" id="PTHR31793:SF40">
    <property type="entry name" value="ACYL-COA THIOESTER HYDROLASE, YBGC_YBAW FAMILY"/>
    <property type="match status" value="1"/>
</dbReference>
<evidence type="ECO:0000313" key="1">
    <source>
        <dbReference type="EMBL" id="KAB2933674.1"/>
    </source>
</evidence>
<gene>
    <name evidence="1" type="ORF">F9K24_07475</name>
</gene>
<reference evidence="1 2" key="1">
    <citation type="submission" date="2019-10" db="EMBL/GenBank/DDBJ databases">
        <title>Extracellular Electron Transfer in a Candidatus Methanoperedens spp. Enrichment Culture.</title>
        <authorList>
            <person name="Berger S."/>
            <person name="Rangel Shaw D."/>
            <person name="Berben T."/>
            <person name="In 'T Zandt M."/>
            <person name="Frank J."/>
            <person name="Reimann J."/>
            <person name="Jetten M.S.M."/>
            <person name="Welte C.U."/>
        </authorList>
    </citation>
    <scope>NUCLEOTIDE SEQUENCE [LARGE SCALE GENOMIC DNA]</scope>
    <source>
        <strain evidence="1">SB12</strain>
    </source>
</reference>
<evidence type="ECO:0000313" key="2">
    <source>
        <dbReference type="Proteomes" id="UP000460298"/>
    </source>
</evidence>
<dbReference type="GO" id="GO:0047617">
    <property type="term" value="F:fatty acyl-CoA hydrolase activity"/>
    <property type="evidence" value="ECO:0007669"/>
    <property type="project" value="TreeGrafter"/>
</dbReference>
<dbReference type="CDD" id="cd00586">
    <property type="entry name" value="4HBT"/>
    <property type="match status" value="1"/>
</dbReference>
<comment type="caution">
    <text evidence="1">The sequence shown here is derived from an EMBL/GenBank/DDBJ whole genome shotgun (WGS) entry which is preliminary data.</text>
</comment>
<dbReference type="InterPro" id="IPR029069">
    <property type="entry name" value="HotDog_dom_sf"/>
</dbReference>
<proteinExistence type="predicted"/>